<dbReference type="GO" id="GO:0022857">
    <property type="term" value="F:transmembrane transporter activity"/>
    <property type="evidence" value="ECO:0007669"/>
    <property type="project" value="TreeGrafter"/>
</dbReference>
<feature type="transmembrane region" description="Helical" evidence="7">
    <location>
        <begin position="321"/>
        <end position="348"/>
    </location>
</feature>
<dbReference type="Pfam" id="PF02687">
    <property type="entry name" value="FtsX"/>
    <property type="match status" value="1"/>
</dbReference>
<dbReference type="RefSeq" id="WP_047809978.1">
    <property type="nucleotide sequence ID" value="NZ_LDZY01000006.1"/>
</dbReference>
<dbReference type="InterPro" id="IPR050250">
    <property type="entry name" value="Macrolide_Exporter_MacB"/>
</dbReference>
<dbReference type="Proteomes" id="UP000036356">
    <property type="component" value="Unassembled WGS sequence"/>
</dbReference>
<evidence type="ECO:0000256" key="6">
    <source>
        <dbReference type="ARBA" id="ARBA00038076"/>
    </source>
</evidence>
<gene>
    <name evidence="10" type="primary">yknZ</name>
    <name evidence="10" type="ORF">DEAC_c21360</name>
</gene>
<accession>A0A0J1FS37</accession>
<comment type="caution">
    <text evidence="10">The sequence shown here is derived from an EMBL/GenBank/DDBJ whole genome shotgun (WGS) entry which is preliminary data.</text>
</comment>
<sequence>MSLYEALRGALFSLRTNKLRTGLTMLGIVIGIAAVIAVVTIGLGGKAAIMQEMEKSGVNLFVLYPKSSAQTAQSENSVLTLQDCETLKRSLPQVKTLLPASVNYAALEVNQKDSSAMIVGTTSEFAGLRSRDVALGRFFSGEEYDAERRVVVIDQSLADTLFGAGNPLGQQVMIQNVPCRVIGVLAKDTSAFSQFEVGPQNSYAYVPWGTWTDIFQSTRVDQLEGATYQESDLDSVISSAKRILNVRHGTTDQYEAYNVQQLVQSADKITQILTSIVGLVAAISLLVGGIGIMNIMLVSVTERTHEIGLRKAVGAKERDILLQFLLEAIVLAVTGGIVGIALGVGSALTAANLLNWPPLLSGWAILFAVTFSLAVGLFFGYYPALQAAKLEPITALRYE</sequence>
<keyword evidence="4 7" id="KW-1133">Transmembrane helix</keyword>
<dbReference type="Pfam" id="PF12704">
    <property type="entry name" value="MacB_PCD"/>
    <property type="match status" value="1"/>
</dbReference>
<evidence type="ECO:0000313" key="10">
    <source>
        <dbReference type="EMBL" id="KLU66097.1"/>
    </source>
</evidence>
<feature type="domain" description="MacB-like periplasmic core" evidence="9">
    <location>
        <begin position="21"/>
        <end position="238"/>
    </location>
</feature>
<keyword evidence="11" id="KW-1185">Reference proteome</keyword>
<feature type="transmembrane region" description="Helical" evidence="7">
    <location>
        <begin position="21"/>
        <end position="43"/>
    </location>
</feature>
<comment type="similarity">
    <text evidence="6">Belongs to the ABC-4 integral membrane protein family.</text>
</comment>
<dbReference type="InterPro" id="IPR003838">
    <property type="entry name" value="ABC3_permease_C"/>
</dbReference>
<evidence type="ECO:0000259" key="8">
    <source>
        <dbReference type="Pfam" id="PF02687"/>
    </source>
</evidence>
<dbReference type="AlphaFoldDB" id="A0A0J1FS37"/>
<dbReference type="EMBL" id="LDZY01000006">
    <property type="protein sequence ID" value="KLU66097.1"/>
    <property type="molecule type" value="Genomic_DNA"/>
</dbReference>
<dbReference type="PATRIC" id="fig|476652.3.peg.2211"/>
<evidence type="ECO:0000256" key="5">
    <source>
        <dbReference type="ARBA" id="ARBA00023136"/>
    </source>
</evidence>
<keyword evidence="2" id="KW-1003">Cell membrane</keyword>
<dbReference type="PANTHER" id="PTHR30572:SF4">
    <property type="entry name" value="ABC TRANSPORTER PERMEASE YTRF"/>
    <property type="match status" value="1"/>
</dbReference>
<evidence type="ECO:0000256" key="7">
    <source>
        <dbReference type="SAM" id="Phobius"/>
    </source>
</evidence>
<evidence type="ECO:0000259" key="9">
    <source>
        <dbReference type="Pfam" id="PF12704"/>
    </source>
</evidence>
<evidence type="ECO:0000313" key="11">
    <source>
        <dbReference type="Proteomes" id="UP000036356"/>
    </source>
</evidence>
<proteinExistence type="inferred from homology"/>
<comment type="subcellular location">
    <subcellularLocation>
        <location evidence="1">Cell membrane</location>
        <topology evidence="1">Multi-pass membrane protein</topology>
    </subcellularLocation>
</comment>
<reference evidence="10 11" key="1">
    <citation type="submission" date="2015-06" db="EMBL/GenBank/DDBJ databases">
        <title>Draft genome of the moderately acidophilic sulfate reducer Candidatus Desulfosporosinus acididurans strain M1.</title>
        <authorList>
            <person name="Poehlein A."/>
            <person name="Petzsch P."/>
            <person name="Johnson B.D."/>
            <person name="Schloemann M."/>
            <person name="Daniel R."/>
            <person name="Muehling M."/>
        </authorList>
    </citation>
    <scope>NUCLEOTIDE SEQUENCE [LARGE SCALE GENOMIC DNA]</scope>
    <source>
        <strain evidence="10 11">M1</strain>
    </source>
</reference>
<name>A0A0J1FS37_9FIRM</name>
<evidence type="ECO:0000256" key="2">
    <source>
        <dbReference type="ARBA" id="ARBA00022475"/>
    </source>
</evidence>
<dbReference type="GO" id="GO:0005886">
    <property type="term" value="C:plasma membrane"/>
    <property type="evidence" value="ECO:0007669"/>
    <property type="project" value="UniProtKB-SubCell"/>
</dbReference>
<keyword evidence="3 7" id="KW-0812">Transmembrane</keyword>
<dbReference type="STRING" id="476652.DEAC_c21360"/>
<keyword evidence="5 7" id="KW-0472">Membrane</keyword>
<feature type="transmembrane region" description="Helical" evidence="7">
    <location>
        <begin position="360"/>
        <end position="382"/>
    </location>
</feature>
<evidence type="ECO:0000256" key="4">
    <source>
        <dbReference type="ARBA" id="ARBA00022989"/>
    </source>
</evidence>
<evidence type="ECO:0000256" key="1">
    <source>
        <dbReference type="ARBA" id="ARBA00004651"/>
    </source>
</evidence>
<feature type="domain" description="ABC3 transporter permease C-terminal" evidence="8">
    <location>
        <begin position="279"/>
        <end position="392"/>
    </location>
</feature>
<organism evidence="10 11">
    <name type="scientific">Desulfosporosinus acididurans</name>
    <dbReference type="NCBI Taxonomy" id="476652"/>
    <lineage>
        <taxon>Bacteria</taxon>
        <taxon>Bacillati</taxon>
        <taxon>Bacillota</taxon>
        <taxon>Clostridia</taxon>
        <taxon>Eubacteriales</taxon>
        <taxon>Desulfitobacteriaceae</taxon>
        <taxon>Desulfosporosinus</taxon>
    </lineage>
</organism>
<dbReference type="PANTHER" id="PTHR30572">
    <property type="entry name" value="MEMBRANE COMPONENT OF TRANSPORTER-RELATED"/>
    <property type="match status" value="1"/>
</dbReference>
<evidence type="ECO:0000256" key="3">
    <source>
        <dbReference type="ARBA" id="ARBA00022692"/>
    </source>
</evidence>
<protein>
    <submittedName>
        <fullName evidence="10">Putative ABC transporter permease YknZ</fullName>
    </submittedName>
</protein>
<dbReference type="InterPro" id="IPR025857">
    <property type="entry name" value="MacB_PCD"/>
</dbReference>
<feature type="transmembrane region" description="Helical" evidence="7">
    <location>
        <begin position="272"/>
        <end position="300"/>
    </location>
</feature>